<dbReference type="Gene3D" id="3.40.50.1110">
    <property type="entry name" value="SGNH hydrolase"/>
    <property type="match status" value="1"/>
</dbReference>
<dbReference type="Proteomes" id="UP001168642">
    <property type="component" value="Unassembled WGS sequence"/>
</dbReference>
<evidence type="ECO:0000313" key="2">
    <source>
        <dbReference type="EMBL" id="MDO3694876.1"/>
    </source>
</evidence>
<dbReference type="PANTHER" id="PTHR30383:SF5">
    <property type="entry name" value="SGNH HYDROLASE-TYPE ESTERASE DOMAIN-CONTAINING PROTEIN"/>
    <property type="match status" value="1"/>
</dbReference>
<evidence type="ECO:0000313" key="3">
    <source>
        <dbReference type="Proteomes" id="UP001168642"/>
    </source>
</evidence>
<feature type="domain" description="SGNH hydrolase-type esterase" evidence="1">
    <location>
        <begin position="82"/>
        <end position="251"/>
    </location>
</feature>
<accession>A0ABT8VSD1</accession>
<dbReference type="InterPro" id="IPR013830">
    <property type="entry name" value="SGNH_hydro"/>
</dbReference>
<dbReference type="InterPro" id="IPR036514">
    <property type="entry name" value="SGNH_hydro_sf"/>
</dbReference>
<keyword evidence="3" id="KW-1185">Reference proteome</keyword>
<name>A0ABT8VSD1_9FLAO</name>
<dbReference type="Pfam" id="PF13472">
    <property type="entry name" value="Lipase_GDSL_2"/>
    <property type="match status" value="1"/>
</dbReference>
<evidence type="ECO:0000259" key="1">
    <source>
        <dbReference type="Pfam" id="PF13472"/>
    </source>
</evidence>
<gene>
    <name evidence="2" type="ORF">QVZ41_08470</name>
</gene>
<proteinExistence type="predicted"/>
<reference evidence="2" key="1">
    <citation type="submission" date="2023-07" db="EMBL/GenBank/DDBJ databases">
        <title>Wenyingzhuangia sp. chi5 genome sequencing and assembly.</title>
        <authorList>
            <person name="Park S."/>
        </authorList>
    </citation>
    <scope>NUCLEOTIDE SEQUENCE</scope>
    <source>
        <strain evidence="2">Chi5</strain>
    </source>
</reference>
<dbReference type="RefSeq" id="WP_302884129.1">
    <property type="nucleotide sequence ID" value="NZ_JAUMIT010000003.1"/>
</dbReference>
<dbReference type="SUPFAM" id="SSF52266">
    <property type="entry name" value="SGNH hydrolase"/>
    <property type="match status" value="1"/>
</dbReference>
<organism evidence="2 3">
    <name type="scientific">Wenyingzhuangia gilva</name>
    <dbReference type="NCBI Taxonomy" id="3057677"/>
    <lineage>
        <taxon>Bacteria</taxon>
        <taxon>Pseudomonadati</taxon>
        <taxon>Bacteroidota</taxon>
        <taxon>Flavobacteriia</taxon>
        <taxon>Flavobacteriales</taxon>
        <taxon>Flavobacteriaceae</taxon>
        <taxon>Wenyingzhuangia</taxon>
    </lineage>
</organism>
<sequence>MILSKSIEFHNMFTKLNFSVLLFYIMTVFTSLFAQENNNRPSDLFPTEKVVTRYHNDWTIKNYQSRIATFKKDIPEFGDVFFIGNSITQQAGDWNEKFELNHIKNRGIAGDVTDGVIARLNEIVYYKPKAVFILIGINDLFNMHHDLDKSHNLKYDKIIPSAKYVGKNIMKIAKIIHQKSPNTKIFVRTVLPTTRPFLKDEILEINKIIKKGAHKGFYSVVDLYNVFVDESGFMKKELTKDGVHLNDKGYEQWVTFEKPILLKL</sequence>
<dbReference type="InterPro" id="IPR051532">
    <property type="entry name" value="Ester_Hydrolysis_Enzymes"/>
</dbReference>
<comment type="caution">
    <text evidence="2">The sequence shown here is derived from an EMBL/GenBank/DDBJ whole genome shotgun (WGS) entry which is preliminary data.</text>
</comment>
<protein>
    <submittedName>
        <fullName evidence="2">GDSL-type esterase/lipase family protein</fullName>
    </submittedName>
</protein>
<dbReference type="EMBL" id="JAUMIT010000003">
    <property type="protein sequence ID" value="MDO3694876.1"/>
    <property type="molecule type" value="Genomic_DNA"/>
</dbReference>
<dbReference type="PANTHER" id="PTHR30383">
    <property type="entry name" value="THIOESTERASE 1/PROTEASE 1/LYSOPHOSPHOLIPASE L1"/>
    <property type="match status" value="1"/>
</dbReference>